<dbReference type="EMBL" id="LAZR01031187">
    <property type="protein sequence ID" value="KKL54472.1"/>
    <property type="molecule type" value="Genomic_DNA"/>
</dbReference>
<evidence type="ECO:0000313" key="2">
    <source>
        <dbReference type="EMBL" id="KKL54472.1"/>
    </source>
</evidence>
<gene>
    <name evidence="2" type="ORF">LCGC14_2265090</name>
</gene>
<comment type="caution">
    <text evidence="2">The sequence shown here is derived from an EMBL/GenBank/DDBJ whole genome shotgun (WGS) entry which is preliminary data.</text>
</comment>
<feature type="domain" description="5-hmdU DNA kinase helical" evidence="1">
    <location>
        <begin position="48"/>
        <end position="210"/>
    </location>
</feature>
<reference evidence="2" key="1">
    <citation type="journal article" date="2015" name="Nature">
        <title>Complex archaea that bridge the gap between prokaryotes and eukaryotes.</title>
        <authorList>
            <person name="Spang A."/>
            <person name="Saw J.H."/>
            <person name="Jorgensen S.L."/>
            <person name="Zaremba-Niedzwiedzka K."/>
            <person name="Martijn J."/>
            <person name="Lind A.E."/>
            <person name="van Eijk R."/>
            <person name="Schleper C."/>
            <person name="Guy L."/>
            <person name="Ettema T.J."/>
        </authorList>
    </citation>
    <scope>NUCLEOTIDE SEQUENCE</scope>
</reference>
<evidence type="ECO:0000259" key="1">
    <source>
        <dbReference type="Pfam" id="PF18723"/>
    </source>
</evidence>
<protein>
    <recommendedName>
        <fullName evidence="1">5-hmdU DNA kinase helical domain-containing protein</fullName>
    </recommendedName>
</protein>
<dbReference type="InterPro" id="IPR040684">
    <property type="entry name" value="HMUDK_hel"/>
</dbReference>
<organism evidence="2">
    <name type="scientific">marine sediment metagenome</name>
    <dbReference type="NCBI Taxonomy" id="412755"/>
    <lineage>
        <taxon>unclassified sequences</taxon>
        <taxon>metagenomes</taxon>
        <taxon>ecological metagenomes</taxon>
    </lineage>
</organism>
<name>A0A0F9FTL4_9ZZZZ</name>
<proteinExistence type="predicted"/>
<sequence>MTEPRNGFAKHVRKPYRHVPQILAATVIFRWFNRVTTGERRRLQGVAPVVTGAYIIKTPVGYTKMEGVLRCIHFFKPRVDHYLACFPMQSLQRAHNELQAAVFLGNFMAYEIITDLRHTYLLENAPDIDTWASFGPGAARGLGRMYHQDINKYKRTSTRDQKAMLELSRGLLEMSRDNIFWPWQWPRWEMREVEHALCEYDKYERVRLGQGKLKRKYKRSKA</sequence>
<dbReference type="Pfam" id="PF18723">
    <property type="entry name" value="HMUDK_hel"/>
    <property type="match status" value="1"/>
</dbReference>
<dbReference type="AlphaFoldDB" id="A0A0F9FTL4"/>
<accession>A0A0F9FTL4</accession>